<accession>A0A317CM12</accession>
<dbReference type="OrthoDB" id="5622624at2"/>
<dbReference type="EMBL" id="QGKL01000004">
    <property type="protein sequence ID" value="PWQ99568.1"/>
    <property type="molecule type" value="Genomic_DNA"/>
</dbReference>
<proteinExistence type="predicted"/>
<evidence type="ECO:0000313" key="4">
    <source>
        <dbReference type="Proteomes" id="UP000245506"/>
    </source>
</evidence>
<feature type="domain" description="SGNH" evidence="2">
    <location>
        <begin position="68"/>
        <end position="271"/>
    </location>
</feature>
<evidence type="ECO:0000313" key="3">
    <source>
        <dbReference type="EMBL" id="PWQ99568.1"/>
    </source>
</evidence>
<keyword evidence="1" id="KW-0732">Signal</keyword>
<evidence type="ECO:0000259" key="2">
    <source>
        <dbReference type="Pfam" id="PF19040"/>
    </source>
</evidence>
<dbReference type="InterPro" id="IPR043968">
    <property type="entry name" value="SGNH"/>
</dbReference>
<protein>
    <recommendedName>
        <fullName evidence="2">SGNH domain-containing protein</fullName>
    </recommendedName>
</protein>
<gene>
    <name evidence="3" type="ORF">DKT75_00415</name>
</gene>
<dbReference type="Pfam" id="PF19040">
    <property type="entry name" value="SGNH"/>
    <property type="match status" value="1"/>
</dbReference>
<organism evidence="3 4">
    <name type="scientific">Leucothrix arctica</name>
    <dbReference type="NCBI Taxonomy" id="1481894"/>
    <lineage>
        <taxon>Bacteria</taxon>
        <taxon>Pseudomonadati</taxon>
        <taxon>Pseudomonadota</taxon>
        <taxon>Gammaproteobacteria</taxon>
        <taxon>Thiotrichales</taxon>
        <taxon>Thiotrichaceae</taxon>
        <taxon>Leucothrix</taxon>
    </lineage>
</organism>
<feature type="signal peptide" evidence="1">
    <location>
        <begin position="1"/>
        <end position="33"/>
    </location>
</feature>
<dbReference type="RefSeq" id="WP_109821463.1">
    <property type="nucleotide sequence ID" value="NZ_QGKL01000004.1"/>
</dbReference>
<comment type="caution">
    <text evidence="3">The sequence shown here is derived from an EMBL/GenBank/DDBJ whole genome shotgun (WGS) entry which is preliminary data.</text>
</comment>
<keyword evidence="4" id="KW-1185">Reference proteome</keyword>
<feature type="chain" id="PRO_5016249539" description="SGNH domain-containing protein" evidence="1">
    <location>
        <begin position="34"/>
        <end position="281"/>
    </location>
</feature>
<name>A0A317CM12_9GAMM</name>
<reference evidence="3 4" key="1">
    <citation type="submission" date="2018-05" db="EMBL/GenBank/DDBJ databases">
        <title>Leucothrix arctica sp. nov., isolated from Arctic seawater.</title>
        <authorList>
            <person name="Choi A."/>
            <person name="Baek K."/>
        </authorList>
    </citation>
    <scope>NUCLEOTIDE SEQUENCE [LARGE SCALE GENOMIC DNA]</scope>
    <source>
        <strain evidence="3 4">IMCC9719</strain>
    </source>
</reference>
<dbReference type="AlphaFoldDB" id="A0A317CM12"/>
<evidence type="ECO:0000256" key="1">
    <source>
        <dbReference type="SAM" id="SignalP"/>
    </source>
</evidence>
<sequence>MKNLTKASVSKLSATMGIALLSVMTLMPLTASAANDSYDLLKAADPDLNKQYVRGGFGQIQNKKFNRNDGRKKLLLIGDSQAQDFLNTVMENGALAGYQIRTRHIPAQCQPYLGDPAKSGIESKDEALCAKVESLAKAKPQIANADVIVIASLWRDWAVNMLPKTIENLELRDNQKLVVVGRKSFGRISLRHYLRMSPAKRAALKNVINTKFLRANNTLRSRLPAHVFVDQYALICGRGQSKCPVFTPDGELISFDGGHLTKAGAKFVGEKIFTSQALADL</sequence>
<dbReference type="Proteomes" id="UP000245506">
    <property type="component" value="Unassembled WGS sequence"/>
</dbReference>